<dbReference type="SUPFAM" id="SSF50978">
    <property type="entry name" value="WD40 repeat-like"/>
    <property type="match status" value="1"/>
</dbReference>
<feature type="region of interest" description="Disordered" evidence="3">
    <location>
        <begin position="613"/>
        <end position="636"/>
    </location>
</feature>
<dbReference type="InterPro" id="IPR015943">
    <property type="entry name" value="WD40/YVTN_repeat-like_dom_sf"/>
</dbReference>
<dbReference type="GO" id="GO:0071230">
    <property type="term" value="P:cellular response to amino acid stimulus"/>
    <property type="evidence" value="ECO:0007669"/>
    <property type="project" value="TreeGrafter"/>
</dbReference>
<feature type="domain" description="Raptor N-terminal CASPase-like" evidence="4">
    <location>
        <begin position="83"/>
        <end position="245"/>
    </location>
</feature>
<dbReference type="SUPFAM" id="SSF48371">
    <property type="entry name" value="ARM repeat"/>
    <property type="match status" value="1"/>
</dbReference>
<dbReference type="Gene3D" id="3.40.50.1460">
    <property type="match status" value="1"/>
</dbReference>
<dbReference type="PANTHER" id="PTHR12848:SF16">
    <property type="entry name" value="REGULATORY-ASSOCIATED PROTEIN OF MTOR"/>
    <property type="match status" value="1"/>
</dbReference>
<dbReference type="InterPro" id="IPR016024">
    <property type="entry name" value="ARM-type_fold"/>
</dbReference>
<dbReference type="Proteomes" id="UP001388673">
    <property type="component" value="Unassembled WGS sequence"/>
</dbReference>
<dbReference type="GO" id="GO:0031929">
    <property type="term" value="P:TOR signaling"/>
    <property type="evidence" value="ECO:0007669"/>
    <property type="project" value="InterPro"/>
</dbReference>
<evidence type="ECO:0000259" key="4">
    <source>
        <dbReference type="SMART" id="SM01302"/>
    </source>
</evidence>
<dbReference type="GO" id="GO:0005737">
    <property type="term" value="C:cytoplasm"/>
    <property type="evidence" value="ECO:0007669"/>
    <property type="project" value="TreeGrafter"/>
</dbReference>
<feature type="compositionally biased region" description="Polar residues" evidence="3">
    <location>
        <begin position="613"/>
        <end position="625"/>
    </location>
</feature>
<dbReference type="GO" id="GO:0031931">
    <property type="term" value="C:TORC1 complex"/>
    <property type="evidence" value="ECO:0007669"/>
    <property type="project" value="InterPro"/>
</dbReference>
<dbReference type="EMBL" id="JBCAWK010000003">
    <property type="protein sequence ID" value="KAK8864455.1"/>
    <property type="molecule type" value="Genomic_DNA"/>
</dbReference>
<comment type="caution">
    <text evidence="5">The sequence shown here is derived from an EMBL/GenBank/DDBJ whole genome shotgun (WGS) entry which is preliminary data.</text>
</comment>
<gene>
    <name evidence="5" type="ORF">IAR55_001704</name>
</gene>
<feature type="compositionally biased region" description="Polar residues" evidence="3">
    <location>
        <begin position="20"/>
        <end position="29"/>
    </location>
</feature>
<dbReference type="InterPro" id="IPR036322">
    <property type="entry name" value="WD40_repeat_dom_sf"/>
</dbReference>
<proteinExistence type="predicted"/>
<dbReference type="SMART" id="SM01302">
    <property type="entry name" value="Raptor_N"/>
    <property type="match status" value="1"/>
</dbReference>
<dbReference type="GO" id="GO:0009267">
    <property type="term" value="P:cellular response to starvation"/>
    <property type="evidence" value="ECO:0007669"/>
    <property type="project" value="TreeGrafter"/>
</dbReference>
<dbReference type="GeneID" id="92178963"/>
<accession>A0AAW0Z2V5</accession>
<evidence type="ECO:0000313" key="5">
    <source>
        <dbReference type="EMBL" id="KAK8864455.1"/>
    </source>
</evidence>
<dbReference type="InterPro" id="IPR004083">
    <property type="entry name" value="Raptor"/>
</dbReference>
<name>A0AAW0Z2V5_9TREE</name>
<dbReference type="GO" id="GO:0030307">
    <property type="term" value="P:positive regulation of cell growth"/>
    <property type="evidence" value="ECO:0007669"/>
    <property type="project" value="TreeGrafter"/>
</dbReference>
<evidence type="ECO:0000313" key="6">
    <source>
        <dbReference type="Proteomes" id="UP001388673"/>
    </source>
</evidence>
<dbReference type="PANTHER" id="PTHR12848">
    <property type="entry name" value="REGULATORY-ASSOCIATED PROTEIN OF MTOR"/>
    <property type="match status" value="1"/>
</dbReference>
<dbReference type="GO" id="GO:0010506">
    <property type="term" value="P:regulation of autophagy"/>
    <property type="evidence" value="ECO:0007669"/>
    <property type="project" value="TreeGrafter"/>
</dbReference>
<keyword evidence="1" id="KW-0853">WD repeat</keyword>
<keyword evidence="2" id="KW-0677">Repeat</keyword>
<sequence>MQPPPSLPSATFQRINSSMPRLDSITPSEGSGSGWVTTSSWGSTRGTADSRVGRPTLAWAGVRHRVDGEEKGKVEMETDRGDAAHCSQAVLFTCLHLSHEMALREVGLYAWMAPDVKDPLGSMTKIMKKYIQQVKTLSNHAELQCRSAPDPSKSVIQHHLQKARLAAGPNSYVAVIYNGHGIQEPPTEAGELWCYDRDFDDCLRHGGGPSEYIPIMLFDLLTWAGASTCYVWDCQHAGRFIRAAQTEAEQIDTQLRAAAAQDASVAEQYPAVYARRQIHFAACGPNQSAPKINGMPDDLFTACLLSPLRIALLFHNLQTFPLTKGDGERYVRKRDSYMSSLWDNMSQELKDRLWYELAAIVHTIAWQTLEGAEYQQLFGKSGDVVNNLAVGFILSRRVMGAYRIVPESIPPIPSTTGHALWTTWDLIMDNLFEQLPKYFDEGVRSTVWEKDLKLVSFLADQLESITTSSQIVDPSPSNTISLAPGGSGSMSASLTRLPIICAAAMTSKLRVQACQALDSCLRGLDRRGLIQAVQGGALDVAARLLDLRDETISGQSISIWASLARYDRCVLALNTTDEANASHKEIGLKAEGLTELSAVKFFLEALQSSLSQMDTDIEDSSSPSDDTLHQDNQDPGSDARNQIVAQIIQTAAILSTISSFVTGCHSPRLVIRTLSMSRMMLRSASELIRQWGALLIGQVLGSLDRPEEGMIVDVLRDDLLSMISGPDVESRATAIYALTRWVSIQLPFDSGMEELDSILDMSERLVRHTRIEGSPLVRKELARMFINTLELAGEWTKMTMWTFMVQQMLPTVSNSQREEIKEMIKKMGKRAGVTTAMSERMIGLLRVITVLKGLYHDPDAGVATIVKAAMEEVFRKLVEPATAESEINSSRELSRFVFSNDGEKKGTNEMIDVVLDLAKTFLQGWAVKAERHGQVRVKVGRKHLNTDLFHKTKLALQAYLTDGRRNEIKLSSSASQKRHESTSTQEKTWTLRHRVLEDSLVIAEQQVGLPWQWAMKDITSPDPWTTITCHSFGSTVMSCNKTHDLLLWDWSTSRKTGHVDLDLPPNAAITSARFVNELHEQTVILAEINNGDIHILSGSQHPEPSLIKPIACFRALDLLSPLHGVQVDDADDRKLVTSWFRTKGQLIVGGASGIVNVWDAPAERCVQTLETNSQSVVTTLITEPVSGNLIFAGLNDGQIKLYDLRQSRRTALLSWAGDGLAHHNESGAPTGLGRGIMKVGVVLGESKNVTSACSNGIVNVFDLRHLNTPTSSLLVHPDGIASASFQAHSGLMSTISNVCLPSSKRKNSLCPDSPSKLSSALSHLRLLHKPKSESENHTRSLRPQPDSDFDKIVTSPETNFALHRSTLGSLTSVTEETIHFPPQEPDVNQRDFRPYTAFHPLRPFLGIGYGRNCYLRGCGVGKGDDTDSGSYSFLRAHAKFRA</sequence>
<feature type="region of interest" description="Disordered" evidence="3">
    <location>
        <begin position="20"/>
        <end position="53"/>
    </location>
</feature>
<feature type="compositionally biased region" description="Low complexity" evidence="3">
    <location>
        <begin position="34"/>
        <end position="47"/>
    </location>
</feature>
<feature type="region of interest" description="Disordered" evidence="3">
    <location>
        <begin position="1328"/>
        <end position="1349"/>
    </location>
</feature>
<dbReference type="Pfam" id="PF14538">
    <property type="entry name" value="Raptor_N"/>
    <property type="match status" value="1"/>
</dbReference>
<dbReference type="GO" id="GO:0030674">
    <property type="term" value="F:protein-macromolecule adaptor activity"/>
    <property type="evidence" value="ECO:0007669"/>
    <property type="project" value="TreeGrafter"/>
</dbReference>
<evidence type="ECO:0000256" key="2">
    <source>
        <dbReference type="ARBA" id="ARBA00022737"/>
    </source>
</evidence>
<protein>
    <recommendedName>
        <fullName evidence="4">Raptor N-terminal CASPase-like domain-containing protein</fullName>
    </recommendedName>
</protein>
<dbReference type="KEGG" id="kne:92178963"/>
<organism evidence="5 6">
    <name type="scientific">Kwoniella newhampshirensis</name>
    <dbReference type="NCBI Taxonomy" id="1651941"/>
    <lineage>
        <taxon>Eukaryota</taxon>
        <taxon>Fungi</taxon>
        <taxon>Dikarya</taxon>
        <taxon>Basidiomycota</taxon>
        <taxon>Agaricomycotina</taxon>
        <taxon>Tremellomycetes</taxon>
        <taxon>Tremellales</taxon>
        <taxon>Cryptococcaceae</taxon>
        <taxon>Kwoniella</taxon>
    </lineage>
</organism>
<dbReference type="InterPro" id="IPR029347">
    <property type="entry name" value="Raptor_N"/>
</dbReference>
<evidence type="ECO:0000256" key="1">
    <source>
        <dbReference type="ARBA" id="ARBA00022574"/>
    </source>
</evidence>
<keyword evidence="6" id="KW-1185">Reference proteome</keyword>
<reference evidence="5 6" key="1">
    <citation type="journal article" date="2024" name="bioRxiv">
        <title>Comparative genomics of Cryptococcus and Kwoniella reveals pathogenesis evolution and contrasting karyotype dynamics via intercentromeric recombination or chromosome fusion.</title>
        <authorList>
            <person name="Coelho M.A."/>
            <person name="David-Palma M."/>
            <person name="Shea T."/>
            <person name="Bowers K."/>
            <person name="McGinley-Smith S."/>
            <person name="Mohammad A.W."/>
            <person name="Gnirke A."/>
            <person name="Yurkov A.M."/>
            <person name="Nowrousian M."/>
            <person name="Sun S."/>
            <person name="Cuomo C.A."/>
            <person name="Heitman J."/>
        </authorList>
    </citation>
    <scope>NUCLEOTIDE SEQUENCE [LARGE SCALE GENOMIC DNA]</scope>
    <source>
        <strain evidence="5 6">CBS 13917</strain>
    </source>
</reference>
<dbReference type="PRINTS" id="PR01547">
    <property type="entry name" value="YEAST176DUF"/>
</dbReference>
<evidence type="ECO:0000256" key="3">
    <source>
        <dbReference type="SAM" id="MobiDB-lite"/>
    </source>
</evidence>
<dbReference type="RefSeq" id="XP_066804751.1">
    <property type="nucleotide sequence ID" value="XM_066944828.1"/>
</dbReference>
<dbReference type="Gene3D" id="2.130.10.10">
    <property type="entry name" value="YVTN repeat-like/Quinoprotein amine dehydrogenase"/>
    <property type="match status" value="1"/>
</dbReference>